<dbReference type="Proteomes" id="UP001432099">
    <property type="component" value="Chromosome"/>
</dbReference>
<feature type="domain" description="GGDEF" evidence="2">
    <location>
        <begin position="493"/>
        <end position="619"/>
    </location>
</feature>
<keyword evidence="1" id="KW-1133">Transmembrane helix</keyword>
<sequence>MKRRFTIIILALISVFILLIGVVSHQYKMTRTDKFEHNFEMAQYYHLDSKYIKKQKKYLNEELEFVKSRQELQQGYYWLSQLHYYSNEYEKSNDYLFRALSVANTESNKLQIMIYMGISNNYYLLGDFKQSQLYYEKAQQYAIDCQELSLLADVYESRAKLYVNSLSRLDAVANLAQLANYLDLTPMRIIETNLLMMEISLISHNYEGVMYYLYQSWMLAQDQNNKMLEQYILYLGAMAYYAEERYEGTFELLRVIDKTMYDIDPMGYLYFLMNSYYQLHGYDESIKFLNEIREQESGVIDDYYDLLQTNLLISEGQYEEALKLLETAAVDEYSKLWRKTLELEVKRNLNVDIDLYSEYETLLEQSRTGALSTVSVYFIYSQAKDYLSQIRGNSVPYANEFYLDQEYLKEPSFEDVDQIMNLKDSSEKKQMFKLNALILIGVGILMSGYFYQRRVISRLKREIEHSKKIDALTQSLSYEWLDEEIHSLIKEHETLQVMLFDLESFQKYNDTYGYMAGNRILRQTVDLLKSTFDEGFVVRYNGHQFIVMLFDQEACIHEKMNQAIEAFHALDIRFNTGITKGQLLMRASGLSYQLSNHFDLDRCLKEVQRHMKSLKDEDE</sequence>
<gene>
    <name evidence="3" type="ORF">T23_17510</name>
</gene>
<evidence type="ECO:0000313" key="3">
    <source>
        <dbReference type="EMBL" id="BEH91649.1"/>
    </source>
</evidence>
<reference evidence="3" key="1">
    <citation type="journal article" date="2024" name="Int. J. Syst. Evol. Microbiol.">
        <title>Turicibacter faecis sp. nov., isolated from faeces of heart failure mouse model.</title>
        <authorList>
            <person name="Imamura Y."/>
            <person name="Motooka D."/>
            <person name="Nakajima Y."/>
            <person name="Ito S."/>
            <person name="Kitakaze M."/>
            <person name="Iida T."/>
            <person name="Nakamura S."/>
        </authorList>
    </citation>
    <scope>NUCLEOTIDE SEQUENCE</scope>
    <source>
        <strain evidence="3">TC023</strain>
    </source>
</reference>
<dbReference type="PANTHER" id="PTHR45138:SF9">
    <property type="entry name" value="DIGUANYLATE CYCLASE DGCM-RELATED"/>
    <property type="match status" value="1"/>
</dbReference>
<dbReference type="PANTHER" id="PTHR45138">
    <property type="entry name" value="REGULATORY COMPONENTS OF SENSORY TRANSDUCTION SYSTEM"/>
    <property type="match status" value="1"/>
</dbReference>
<keyword evidence="1" id="KW-0472">Membrane</keyword>
<dbReference type="PROSITE" id="PS50887">
    <property type="entry name" value="GGDEF"/>
    <property type="match status" value="1"/>
</dbReference>
<feature type="transmembrane region" description="Helical" evidence="1">
    <location>
        <begin position="431"/>
        <end position="451"/>
    </location>
</feature>
<proteinExistence type="predicted"/>
<dbReference type="SUPFAM" id="SSF55073">
    <property type="entry name" value="Nucleotide cyclase"/>
    <property type="match status" value="1"/>
</dbReference>
<organism evidence="3 4">
    <name type="scientific">Turicibacter faecis</name>
    <dbReference type="NCBI Taxonomy" id="2963365"/>
    <lineage>
        <taxon>Bacteria</taxon>
        <taxon>Bacillati</taxon>
        <taxon>Bacillota</taxon>
        <taxon>Erysipelotrichia</taxon>
        <taxon>Erysipelotrichales</taxon>
        <taxon>Turicibacteraceae</taxon>
        <taxon>Turicibacter</taxon>
    </lineage>
</organism>
<dbReference type="InterPro" id="IPR050469">
    <property type="entry name" value="Diguanylate_Cyclase"/>
</dbReference>
<dbReference type="InterPro" id="IPR011990">
    <property type="entry name" value="TPR-like_helical_dom_sf"/>
</dbReference>
<dbReference type="Gene3D" id="1.25.40.10">
    <property type="entry name" value="Tetratricopeptide repeat domain"/>
    <property type="match status" value="1"/>
</dbReference>
<dbReference type="InterPro" id="IPR029787">
    <property type="entry name" value="Nucleotide_cyclase"/>
</dbReference>
<evidence type="ECO:0000313" key="4">
    <source>
        <dbReference type="Proteomes" id="UP001432099"/>
    </source>
</evidence>
<protein>
    <recommendedName>
        <fullName evidence="2">GGDEF domain-containing protein</fullName>
    </recommendedName>
</protein>
<keyword evidence="4" id="KW-1185">Reference proteome</keyword>
<dbReference type="NCBIfam" id="TIGR00254">
    <property type="entry name" value="GGDEF"/>
    <property type="match status" value="1"/>
</dbReference>
<accession>A0ABM8IK78</accession>
<dbReference type="SUPFAM" id="SSF48452">
    <property type="entry name" value="TPR-like"/>
    <property type="match status" value="1"/>
</dbReference>
<keyword evidence="1" id="KW-0812">Transmembrane</keyword>
<evidence type="ECO:0000259" key="2">
    <source>
        <dbReference type="PROSITE" id="PS50887"/>
    </source>
</evidence>
<dbReference type="RefSeq" id="WP_338617493.1">
    <property type="nucleotide sequence ID" value="NZ_AP028127.1"/>
</dbReference>
<dbReference type="SMART" id="SM00267">
    <property type="entry name" value="GGDEF"/>
    <property type="match status" value="1"/>
</dbReference>
<dbReference type="InterPro" id="IPR000160">
    <property type="entry name" value="GGDEF_dom"/>
</dbReference>
<dbReference type="EMBL" id="AP028127">
    <property type="protein sequence ID" value="BEH91649.1"/>
    <property type="molecule type" value="Genomic_DNA"/>
</dbReference>
<name>A0ABM8IK78_9FIRM</name>
<dbReference type="Gene3D" id="3.30.70.270">
    <property type="match status" value="1"/>
</dbReference>
<evidence type="ECO:0000256" key="1">
    <source>
        <dbReference type="SAM" id="Phobius"/>
    </source>
</evidence>
<dbReference type="InterPro" id="IPR043128">
    <property type="entry name" value="Rev_trsase/Diguanyl_cyclase"/>
</dbReference>
<dbReference type="Pfam" id="PF00990">
    <property type="entry name" value="GGDEF"/>
    <property type="match status" value="1"/>
</dbReference>